<evidence type="ECO:0008006" key="7">
    <source>
        <dbReference type="Google" id="ProtNLM"/>
    </source>
</evidence>
<dbReference type="Gene3D" id="1.25.40.10">
    <property type="entry name" value="Tetratricopeptide repeat domain"/>
    <property type="match status" value="4"/>
</dbReference>
<dbReference type="InterPro" id="IPR002885">
    <property type="entry name" value="PPR_rpt"/>
</dbReference>
<dbReference type="GO" id="GO:0003729">
    <property type="term" value="F:mRNA binding"/>
    <property type="evidence" value="ECO:0007669"/>
    <property type="project" value="UniProtKB-ARBA"/>
</dbReference>
<dbReference type="EMBL" id="JABCRI010000724">
    <property type="protein sequence ID" value="KAF8369504.1"/>
    <property type="molecule type" value="Genomic_DNA"/>
</dbReference>
<dbReference type="InterPro" id="IPR046960">
    <property type="entry name" value="PPR_At4g14850-like_plant"/>
</dbReference>
<dbReference type="OMA" id="NDCKPSH"/>
<organism evidence="5 6">
    <name type="scientific">Tetracentron sinense</name>
    <name type="common">Spur-leaf</name>
    <dbReference type="NCBI Taxonomy" id="13715"/>
    <lineage>
        <taxon>Eukaryota</taxon>
        <taxon>Viridiplantae</taxon>
        <taxon>Streptophyta</taxon>
        <taxon>Embryophyta</taxon>
        <taxon>Tracheophyta</taxon>
        <taxon>Spermatophyta</taxon>
        <taxon>Magnoliopsida</taxon>
        <taxon>Trochodendrales</taxon>
        <taxon>Trochodendraceae</taxon>
        <taxon>Tetracentron</taxon>
    </lineage>
</organism>
<accession>A0A834YRT4</accession>
<dbReference type="Proteomes" id="UP000655225">
    <property type="component" value="Unassembled WGS sequence"/>
</dbReference>
<sequence>MNSPPPSMFLPLIRSSTSLTQIHQIHAQILVHGFPLHNHLLAKLVDLHSIDYARSIFDQIPSPTDFSWNAIIRGYTLDGSPHKSLFFYSKMLQDGVKPSNFTYPFVFKACSSLYLIQEGEQIHTHVFKLGFQSDIFINNSLIDMYCKCSCIKSANQVWDEMEDTDEVSWNSIISGYVRLGEIGKARELFDEMPVRRNVVCWTALINGYGREGNLIEMLGLFLRMLVSLDDVGPNSATMVCLLSACSSLSDLNLGRWVSVFIDVNGIPLNAILCTALIDMNSKCGDLKKARRLFDQISCKTIVSWNAMITGYVQRGSLEEAVMLFHLMQAELVKPNEITMVNVLSACAGLGALELGRQVHLYLGRNGLELNVILATALVDMYSKCGSIDNACLVFVKTGKKDVALWNAMILGLAYHGNGRDSLAVLTQMERDGARPNDITFIGVLSACNHSGLVEEGRSHFSDMVKKHGLSPRVEHYACMVDLLGRAGHLDEAIELVQNMVVSPDSIIWGALLSACRIHRNVELADKIGEVIMSLQDPNLGFCILLSNIYASVGRWKDVARVRRLVKEQGIKKPSGFSWIEIEGVVQRFVVEDTTHVQCQEIYKAHQNLVNHLKDEGYVPNFDFVLKNIDGM</sequence>
<dbReference type="NCBIfam" id="TIGR00756">
    <property type="entry name" value="PPR"/>
    <property type="match status" value="6"/>
</dbReference>
<evidence type="ECO:0000313" key="4">
    <source>
        <dbReference type="EMBL" id="KAF8369504.1"/>
    </source>
</evidence>
<protein>
    <recommendedName>
        <fullName evidence="7">Pentatricopeptide repeat-containing protein</fullName>
    </recommendedName>
</protein>
<feature type="repeat" description="PPR" evidence="3">
    <location>
        <begin position="300"/>
        <end position="334"/>
    </location>
</feature>
<dbReference type="InterPro" id="IPR046848">
    <property type="entry name" value="E_motif"/>
</dbReference>
<gene>
    <name evidence="5" type="ORF">HHK36_022827</name>
    <name evidence="4" type="ORF">HHK36_032479</name>
</gene>
<dbReference type="PROSITE" id="PS51375">
    <property type="entry name" value="PPR"/>
    <property type="match status" value="4"/>
</dbReference>
<evidence type="ECO:0000256" key="2">
    <source>
        <dbReference type="ARBA" id="ARBA00022737"/>
    </source>
</evidence>
<reference evidence="5 6" key="1">
    <citation type="submission" date="2020-04" db="EMBL/GenBank/DDBJ databases">
        <title>Plant Genome Project.</title>
        <authorList>
            <person name="Zhang R.-G."/>
        </authorList>
    </citation>
    <scope>NUCLEOTIDE SEQUENCE [LARGE SCALE GENOMIC DNA]</scope>
    <source>
        <strain evidence="5">YNK0</strain>
        <tissue evidence="5">Leaf</tissue>
    </source>
</reference>
<dbReference type="FunFam" id="1.25.40.10:FF:000333">
    <property type="entry name" value="Pentatricopeptide repeat-containing protein"/>
    <property type="match status" value="1"/>
</dbReference>
<dbReference type="PANTHER" id="PTHR47926:SF537">
    <property type="entry name" value="PENTACOTRIPEPTIDE-REPEAT REGION OF PRORP DOMAIN-CONTAINING PROTEIN"/>
    <property type="match status" value="1"/>
</dbReference>
<dbReference type="Pfam" id="PF13812">
    <property type="entry name" value="PPR_3"/>
    <property type="match status" value="1"/>
</dbReference>
<dbReference type="GO" id="GO:0009451">
    <property type="term" value="P:RNA modification"/>
    <property type="evidence" value="ECO:0007669"/>
    <property type="project" value="InterPro"/>
</dbReference>
<keyword evidence="6" id="KW-1185">Reference proteome</keyword>
<dbReference type="Pfam" id="PF13041">
    <property type="entry name" value="PPR_2"/>
    <property type="match status" value="2"/>
</dbReference>
<dbReference type="FunFam" id="1.25.40.10:FF:000690">
    <property type="entry name" value="Pentatricopeptide repeat-containing protein"/>
    <property type="match status" value="1"/>
</dbReference>
<dbReference type="OrthoDB" id="185373at2759"/>
<evidence type="ECO:0000313" key="6">
    <source>
        <dbReference type="Proteomes" id="UP000655225"/>
    </source>
</evidence>
<feature type="repeat" description="PPR" evidence="3">
    <location>
        <begin position="165"/>
        <end position="199"/>
    </location>
</feature>
<feature type="repeat" description="PPR" evidence="3">
    <location>
        <begin position="64"/>
        <end position="98"/>
    </location>
</feature>
<evidence type="ECO:0000256" key="1">
    <source>
        <dbReference type="ARBA" id="ARBA00006643"/>
    </source>
</evidence>
<evidence type="ECO:0000256" key="3">
    <source>
        <dbReference type="PROSITE-ProRule" id="PRU00708"/>
    </source>
</evidence>
<comment type="similarity">
    <text evidence="1">Belongs to the PPR family. PCMP-H subfamily.</text>
</comment>
<feature type="repeat" description="PPR" evidence="3">
    <location>
        <begin position="401"/>
        <end position="435"/>
    </location>
</feature>
<keyword evidence="2" id="KW-0677">Repeat</keyword>
<dbReference type="Pfam" id="PF01535">
    <property type="entry name" value="PPR"/>
    <property type="match status" value="5"/>
</dbReference>
<dbReference type="PANTHER" id="PTHR47926">
    <property type="entry name" value="PENTATRICOPEPTIDE REPEAT-CONTAINING PROTEIN"/>
    <property type="match status" value="1"/>
</dbReference>
<name>A0A834YRT4_TETSI</name>
<evidence type="ECO:0000313" key="5">
    <source>
        <dbReference type="EMBL" id="KAF8392485.1"/>
    </source>
</evidence>
<dbReference type="InterPro" id="IPR011990">
    <property type="entry name" value="TPR-like_helical_dom_sf"/>
</dbReference>
<dbReference type="AlphaFoldDB" id="A0A834YRT4"/>
<comment type="caution">
    <text evidence="5">The sequence shown here is derived from an EMBL/GenBank/DDBJ whole genome shotgun (WGS) entry which is preliminary data.</text>
</comment>
<proteinExistence type="inferred from homology"/>
<dbReference type="EMBL" id="JABCRI010000016">
    <property type="protein sequence ID" value="KAF8392485.1"/>
    <property type="molecule type" value="Genomic_DNA"/>
</dbReference>
<dbReference type="Pfam" id="PF20431">
    <property type="entry name" value="E_motif"/>
    <property type="match status" value="1"/>
</dbReference>
<dbReference type="FunFam" id="1.25.40.10:FF:000470">
    <property type="entry name" value="Pentatricopeptide repeat-containing protein At5g66520"/>
    <property type="match status" value="1"/>
</dbReference>